<dbReference type="EMBL" id="JBHSCW010000011">
    <property type="protein sequence ID" value="MFC4353272.1"/>
    <property type="molecule type" value="Genomic_DNA"/>
</dbReference>
<reference evidence="3" key="1">
    <citation type="journal article" date="2019" name="Int. J. Syst. Evol. Microbiol.">
        <title>The Global Catalogue of Microorganisms (GCM) 10K type strain sequencing project: providing services to taxonomists for standard genome sequencing and annotation.</title>
        <authorList>
            <consortium name="The Broad Institute Genomics Platform"/>
            <consortium name="The Broad Institute Genome Sequencing Center for Infectious Disease"/>
            <person name="Wu L."/>
            <person name="Ma J."/>
        </authorList>
    </citation>
    <scope>NUCLEOTIDE SEQUENCE [LARGE SCALE GENOMIC DNA]</scope>
    <source>
        <strain evidence="3">CECT 8472</strain>
    </source>
</reference>
<protein>
    <submittedName>
        <fullName evidence="2">Spermidine synthase</fullName>
    </submittedName>
</protein>
<dbReference type="Gene3D" id="3.40.50.150">
    <property type="entry name" value="Vaccinia Virus protein VP39"/>
    <property type="match status" value="1"/>
</dbReference>
<gene>
    <name evidence="2" type="ORF">ACFOW6_17115</name>
</gene>
<sequence length="240" mass="26180">MSLYFEELDYRPTSIGALSLRRRRELSLGVDVFEIKLGEEFLMSSLFTASEVALAHLGLGELDTSDARVLVGGLGLGHTAKAVLEHPEVSGLVVVEALEAVIDWHEQGLVPLGPELAADPRCSFHHGDFFALATSEDGFSRLSPERPFDAILVDIDHSPEFLLDPQNADFYGPDGLRRFAAQLSPGGVFGLWSNEPPDEAFTERLASVFAQARAEPVTFHNPLQGKNFTQSVYLARTGGE</sequence>
<keyword evidence="3" id="KW-1185">Reference proteome</keyword>
<keyword evidence="1" id="KW-0620">Polyamine biosynthesis</keyword>
<dbReference type="PANTHER" id="PTHR43317:SF3">
    <property type="entry name" value="BLR2883 PROTEIN"/>
    <property type="match status" value="1"/>
</dbReference>
<dbReference type="InterPro" id="IPR029063">
    <property type="entry name" value="SAM-dependent_MTases_sf"/>
</dbReference>
<accession>A0ABV8UPQ6</accession>
<dbReference type="Pfam" id="PF01564">
    <property type="entry name" value="Spermine_synth"/>
    <property type="match status" value="1"/>
</dbReference>
<dbReference type="SUPFAM" id="SSF53335">
    <property type="entry name" value="S-adenosyl-L-methionine-dependent methyltransferases"/>
    <property type="match status" value="1"/>
</dbReference>
<name>A0ABV8UPQ6_9PROT</name>
<comment type="caution">
    <text evidence="2">The sequence shown here is derived from an EMBL/GenBank/DDBJ whole genome shotgun (WGS) entry which is preliminary data.</text>
</comment>
<organism evidence="2 3">
    <name type="scientific">Fodinicurvata halophila</name>
    <dbReference type="NCBI Taxonomy" id="1419723"/>
    <lineage>
        <taxon>Bacteria</taxon>
        <taxon>Pseudomonadati</taxon>
        <taxon>Pseudomonadota</taxon>
        <taxon>Alphaproteobacteria</taxon>
        <taxon>Rhodospirillales</taxon>
        <taxon>Rhodovibrionaceae</taxon>
        <taxon>Fodinicurvata</taxon>
    </lineage>
</organism>
<dbReference type="PANTHER" id="PTHR43317">
    <property type="entry name" value="THERMOSPERMINE SYNTHASE ACAULIS5"/>
    <property type="match status" value="1"/>
</dbReference>
<proteinExistence type="predicted"/>
<dbReference type="RefSeq" id="WP_382423647.1">
    <property type="nucleotide sequence ID" value="NZ_JBHSCW010000011.1"/>
</dbReference>
<evidence type="ECO:0000313" key="2">
    <source>
        <dbReference type="EMBL" id="MFC4353272.1"/>
    </source>
</evidence>
<evidence type="ECO:0000256" key="1">
    <source>
        <dbReference type="ARBA" id="ARBA00023115"/>
    </source>
</evidence>
<dbReference type="Proteomes" id="UP001595799">
    <property type="component" value="Unassembled WGS sequence"/>
</dbReference>
<evidence type="ECO:0000313" key="3">
    <source>
        <dbReference type="Proteomes" id="UP001595799"/>
    </source>
</evidence>